<feature type="transmembrane region" description="Helical" evidence="1">
    <location>
        <begin position="59"/>
        <end position="77"/>
    </location>
</feature>
<feature type="transmembrane region" description="Helical" evidence="1">
    <location>
        <begin position="89"/>
        <end position="108"/>
    </location>
</feature>
<proteinExistence type="predicted"/>
<sequence>MSFSPIIAFLCVAAFLAIGEAVSTRTKAYIPSVFVTGVLFLIGYWTIMPKDLVDLGSFGPQFVSVCMSLLLVHMGTLMDIKKLIEQWKAVVVAVVGVAGTVLLAMTIGRMLFGYQFVVALTPPLTGGIVAAVLMSNALTEKGLVAMAAFPVAMFIVHSFIGYPVTSWCLKREGKRVLADFRLNGGAAVTLADNAEVAAVKKKWFPQIPENYLTSSLMLVKVMVVGIIAHQLSVLTNGMVNEYIICLVLGVLFCAMGFLEEGVLVKAGVFNWLMMGLLAYIMSKLNELTPALFLEIIIPIIVLILIGIAGMFVTSAISGRLVGLSKEMSFACALTALFGFPADYIITNEVCDSISETKEEKEHVANILVPRMLVGGFATVSIASVIIATIFVNLI</sequence>
<dbReference type="EMBL" id="CP048649">
    <property type="protein sequence ID" value="QIB68212.1"/>
    <property type="molecule type" value="Genomic_DNA"/>
</dbReference>
<dbReference type="InterPro" id="IPR049576">
    <property type="entry name" value="HDC-like"/>
</dbReference>
<feature type="transmembrane region" description="Helical" evidence="1">
    <location>
        <begin position="114"/>
        <end position="135"/>
    </location>
</feature>
<feature type="transmembrane region" description="Helical" evidence="1">
    <location>
        <begin position="29"/>
        <end position="47"/>
    </location>
</feature>
<keyword evidence="1" id="KW-0812">Transmembrane</keyword>
<feature type="transmembrane region" description="Helical" evidence="1">
    <location>
        <begin position="239"/>
        <end position="257"/>
    </location>
</feature>
<dbReference type="RefSeq" id="WP_163065132.1">
    <property type="nucleotide sequence ID" value="NZ_CP048649.1"/>
</dbReference>
<keyword evidence="1" id="KW-1133">Transmembrane helix</keyword>
<dbReference type="Proteomes" id="UP000466848">
    <property type="component" value="Chromosome"/>
</dbReference>
<feature type="transmembrane region" description="Helical" evidence="1">
    <location>
        <begin position="292"/>
        <end position="315"/>
    </location>
</feature>
<reference evidence="2 3" key="1">
    <citation type="submission" date="2020-02" db="EMBL/GenBank/DDBJ databases">
        <authorList>
            <person name="Kim Y.B."/>
            <person name="Roh S.W."/>
        </authorList>
    </citation>
    <scope>NUCLEOTIDE SEQUENCE [LARGE SCALE GENOMIC DNA]</scope>
    <source>
        <strain evidence="2 3">DSM 103574</strain>
    </source>
</reference>
<evidence type="ECO:0000313" key="2">
    <source>
        <dbReference type="EMBL" id="QIB68212.1"/>
    </source>
</evidence>
<keyword evidence="1" id="KW-0472">Membrane</keyword>
<feature type="transmembrane region" description="Helical" evidence="1">
    <location>
        <begin position="142"/>
        <end position="162"/>
    </location>
</feature>
<feature type="transmembrane region" description="Helical" evidence="1">
    <location>
        <begin position="211"/>
        <end position="232"/>
    </location>
</feature>
<feature type="transmembrane region" description="Helical" evidence="1">
    <location>
        <begin position="6"/>
        <end position="22"/>
    </location>
</feature>
<dbReference type="KEGG" id="abut:Ami103574_02300"/>
<protein>
    <recommendedName>
        <fullName evidence="4">Na+/glutamate symporter</fullName>
    </recommendedName>
</protein>
<dbReference type="AlphaFoldDB" id="A0A858BS92"/>
<evidence type="ECO:0008006" key="4">
    <source>
        <dbReference type="Google" id="ProtNLM"/>
    </source>
</evidence>
<feature type="transmembrane region" description="Helical" evidence="1">
    <location>
        <begin position="263"/>
        <end position="280"/>
    </location>
</feature>
<evidence type="ECO:0000256" key="1">
    <source>
        <dbReference type="SAM" id="Phobius"/>
    </source>
</evidence>
<name>A0A858BS92_9FIRM</name>
<accession>A0A858BS92</accession>
<dbReference type="CDD" id="cd21416">
    <property type="entry name" value="HDC_protein"/>
    <property type="match status" value="1"/>
</dbReference>
<organism evidence="2 3">
    <name type="scientific">Aminipila butyrica</name>
    <dbReference type="NCBI Taxonomy" id="433296"/>
    <lineage>
        <taxon>Bacteria</taxon>
        <taxon>Bacillati</taxon>
        <taxon>Bacillota</taxon>
        <taxon>Clostridia</taxon>
        <taxon>Peptostreptococcales</taxon>
        <taxon>Anaerovoracaceae</taxon>
        <taxon>Aminipila</taxon>
    </lineage>
</organism>
<keyword evidence="3" id="KW-1185">Reference proteome</keyword>
<feature type="transmembrane region" description="Helical" evidence="1">
    <location>
        <begin position="367"/>
        <end position="391"/>
    </location>
</feature>
<gene>
    <name evidence="2" type="ORF">Ami103574_02300</name>
</gene>
<evidence type="ECO:0000313" key="3">
    <source>
        <dbReference type="Proteomes" id="UP000466848"/>
    </source>
</evidence>